<dbReference type="InterPro" id="IPR036388">
    <property type="entry name" value="WH-like_DNA-bd_sf"/>
</dbReference>
<reference evidence="3" key="1">
    <citation type="journal article" date="2019" name="Int. J. Syst. Evol. Microbiol.">
        <title>The Global Catalogue of Microorganisms (GCM) 10K type strain sequencing project: providing services to taxonomists for standard genome sequencing and annotation.</title>
        <authorList>
            <consortium name="The Broad Institute Genomics Platform"/>
            <consortium name="The Broad Institute Genome Sequencing Center for Infectious Disease"/>
            <person name="Wu L."/>
            <person name="Ma J."/>
        </authorList>
    </citation>
    <scope>NUCLEOTIDE SEQUENCE [LARGE SCALE GENOMIC DNA]</scope>
    <source>
        <strain evidence="3">JCM 3366</strain>
    </source>
</reference>
<organism evidence="2 3">
    <name type="scientific">Nitratireductor kimnyeongensis</name>
    <dbReference type="NCBI Taxonomy" id="430679"/>
    <lineage>
        <taxon>Bacteria</taxon>
        <taxon>Pseudomonadati</taxon>
        <taxon>Pseudomonadota</taxon>
        <taxon>Alphaproteobacteria</taxon>
        <taxon>Hyphomicrobiales</taxon>
        <taxon>Phyllobacteriaceae</taxon>
        <taxon>Nitratireductor</taxon>
    </lineage>
</organism>
<dbReference type="PROSITE" id="PS50931">
    <property type="entry name" value="HTH_LYSR"/>
    <property type="match status" value="1"/>
</dbReference>
<dbReference type="Pfam" id="PF00126">
    <property type="entry name" value="HTH_1"/>
    <property type="match status" value="1"/>
</dbReference>
<proteinExistence type="predicted"/>
<keyword evidence="3" id="KW-1185">Reference proteome</keyword>
<protein>
    <submittedName>
        <fullName evidence="2">LysR family transcriptional regulator</fullName>
    </submittedName>
</protein>
<dbReference type="SUPFAM" id="SSF46785">
    <property type="entry name" value="Winged helix' DNA-binding domain"/>
    <property type="match status" value="1"/>
</dbReference>
<dbReference type="Proteomes" id="UP001596107">
    <property type="component" value="Unassembled WGS sequence"/>
</dbReference>
<accession>A0ABW0T5J0</accession>
<dbReference type="InterPro" id="IPR036390">
    <property type="entry name" value="WH_DNA-bd_sf"/>
</dbReference>
<gene>
    <name evidence="2" type="ORF">ACFPOD_05990</name>
</gene>
<name>A0ABW0T5J0_9HYPH</name>
<dbReference type="Gene3D" id="1.10.10.10">
    <property type="entry name" value="Winged helix-like DNA-binding domain superfamily/Winged helix DNA-binding domain"/>
    <property type="match status" value="1"/>
</dbReference>
<dbReference type="EMBL" id="JBHSNB010000001">
    <property type="protein sequence ID" value="MFC5584651.1"/>
    <property type="molecule type" value="Genomic_DNA"/>
</dbReference>
<evidence type="ECO:0000259" key="1">
    <source>
        <dbReference type="PROSITE" id="PS50931"/>
    </source>
</evidence>
<dbReference type="RefSeq" id="WP_223019572.1">
    <property type="nucleotide sequence ID" value="NZ_CP078143.1"/>
</dbReference>
<dbReference type="InterPro" id="IPR000847">
    <property type="entry name" value="LysR_HTH_N"/>
</dbReference>
<sequence length="39" mass="4291">MDAESLRCFLRIAELGSFGKAAQILSLTQPTLSRRIALL</sequence>
<evidence type="ECO:0000313" key="2">
    <source>
        <dbReference type="EMBL" id="MFC5584651.1"/>
    </source>
</evidence>
<evidence type="ECO:0000313" key="3">
    <source>
        <dbReference type="Proteomes" id="UP001596107"/>
    </source>
</evidence>
<feature type="domain" description="HTH lysR-type" evidence="1">
    <location>
        <begin position="1"/>
        <end position="39"/>
    </location>
</feature>
<comment type="caution">
    <text evidence="2">The sequence shown here is derived from an EMBL/GenBank/DDBJ whole genome shotgun (WGS) entry which is preliminary data.</text>
</comment>